<feature type="transmembrane region" description="Helical" evidence="5">
    <location>
        <begin position="276"/>
        <end position="294"/>
    </location>
</feature>
<evidence type="ECO:0000256" key="3">
    <source>
        <dbReference type="ARBA" id="ARBA00022989"/>
    </source>
</evidence>
<keyword evidence="8" id="KW-1185">Reference proteome</keyword>
<comment type="similarity">
    <text evidence="5">Belongs to the ABC-2 integral membrane protein family.</text>
</comment>
<keyword evidence="2 5" id="KW-0812">Transmembrane</keyword>
<dbReference type="Proteomes" id="UP000237839">
    <property type="component" value="Unassembled WGS sequence"/>
</dbReference>
<name>A0A2S9H5I2_9BURK</name>
<protein>
    <recommendedName>
        <fullName evidence="5">Transport permease protein</fullName>
    </recommendedName>
</protein>
<feature type="transmembrane region" description="Helical" evidence="5">
    <location>
        <begin position="327"/>
        <end position="348"/>
    </location>
</feature>
<dbReference type="Pfam" id="PF01061">
    <property type="entry name" value="ABC2_membrane"/>
    <property type="match status" value="1"/>
</dbReference>
<feature type="transmembrane region" description="Helical" evidence="5">
    <location>
        <begin position="20"/>
        <end position="42"/>
    </location>
</feature>
<proteinExistence type="inferred from homology"/>
<feature type="transmembrane region" description="Helical" evidence="5">
    <location>
        <begin position="160"/>
        <end position="184"/>
    </location>
</feature>
<keyword evidence="3 5" id="KW-1133">Transmembrane helix</keyword>
<keyword evidence="4 5" id="KW-0472">Membrane</keyword>
<feature type="transmembrane region" description="Helical" evidence="5">
    <location>
        <begin position="205"/>
        <end position="236"/>
    </location>
</feature>
<dbReference type="EMBL" id="PUGF01000001">
    <property type="protein sequence ID" value="PRC95245.1"/>
    <property type="molecule type" value="Genomic_DNA"/>
</dbReference>
<evidence type="ECO:0000256" key="5">
    <source>
        <dbReference type="RuleBase" id="RU361157"/>
    </source>
</evidence>
<accession>A0A2S9H5I2</accession>
<evidence type="ECO:0000259" key="6">
    <source>
        <dbReference type="PROSITE" id="PS51012"/>
    </source>
</evidence>
<evidence type="ECO:0000256" key="2">
    <source>
        <dbReference type="ARBA" id="ARBA00022692"/>
    </source>
</evidence>
<evidence type="ECO:0000256" key="1">
    <source>
        <dbReference type="ARBA" id="ARBA00004141"/>
    </source>
</evidence>
<evidence type="ECO:0000313" key="7">
    <source>
        <dbReference type="EMBL" id="PRC95245.1"/>
    </source>
</evidence>
<dbReference type="RefSeq" id="WP_105530116.1">
    <property type="nucleotide sequence ID" value="NZ_PUGF01000001.1"/>
</dbReference>
<gene>
    <name evidence="7" type="ORF">S2091_0440</name>
</gene>
<comment type="caution">
    <text evidence="7">The sequence shown here is derived from an EMBL/GenBank/DDBJ whole genome shotgun (WGS) entry which is preliminary data.</text>
</comment>
<evidence type="ECO:0000256" key="4">
    <source>
        <dbReference type="ARBA" id="ARBA00023136"/>
    </source>
</evidence>
<dbReference type="GO" id="GO:0140359">
    <property type="term" value="F:ABC-type transporter activity"/>
    <property type="evidence" value="ECO:0007669"/>
    <property type="project" value="InterPro"/>
</dbReference>
<reference evidence="7 8" key="1">
    <citation type="submission" date="2018-02" db="EMBL/GenBank/DDBJ databases">
        <title>Solimicrobium silvestre gen. nov., sp. nov., isolated from alpine forest soil.</title>
        <authorList>
            <person name="Margesin R."/>
            <person name="Albuquerque L."/>
            <person name="Zhang D.-C."/>
            <person name="Froufe H.J.C."/>
            <person name="Severino R."/>
            <person name="Roxo I."/>
            <person name="Egas C."/>
            <person name="Da Costa M.S."/>
        </authorList>
    </citation>
    <scope>NUCLEOTIDE SEQUENCE [LARGE SCALE GENOMIC DNA]</scope>
    <source>
        <strain evidence="7 8">S20-91</strain>
    </source>
</reference>
<dbReference type="PROSITE" id="PS51012">
    <property type="entry name" value="ABC_TM2"/>
    <property type="match status" value="1"/>
</dbReference>
<feature type="domain" description="ABC transmembrane type-2" evidence="6">
    <location>
        <begin position="129"/>
        <end position="355"/>
    </location>
</feature>
<sequence length="355" mass="38574">MYSRIFFNQLLMGLKIYLRVPSAMFWMIAFPIVMLMGMGTIFGGSSNSGIKLVWSQTAADSSEDVSLRHALAELGLTLEMLTPTQAEERWKEGKLPALLERQGERYSMRVNSYLSGQGMPVVSLVQQGFLMVQARALGTVELTRIPVVMSSPGGHHDGPYAAYLLPGLLGLNLLMMGVFSTGMVDVTLREKGGYKRLATTPLPRHIYLAAQLGVRLTVVIAAAAMLMLVGALVFGITNQGSYLSLLVLLVLGSACFTSMGYLLASFARNVDVYSGFSNMVFLPLMLLSGVYFSLDSAPVWLQRGADILPLTPLLKALRAVFNDGASLTSLGSSLAILAGWTLLLFVLASKRFRWV</sequence>
<dbReference type="InterPro" id="IPR047817">
    <property type="entry name" value="ABC2_TM_bact-type"/>
</dbReference>
<dbReference type="InterPro" id="IPR013525">
    <property type="entry name" value="ABC2_TM"/>
</dbReference>
<keyword evidence="5" id="KW-1003">Cell membrane</keyword>
<keyword evidence="5" id="KW-0813">Transport</keyword>
<dbReference type="PANTHER" id="PTHR43027">
    <property type="entry name" value="DOXORUBICIN RESISTANCE ABC TRANSPORTER PERMEASE PROTEIN DRRC-RELATED"/>
    <property type="match status" value="1"/>
</dbReference>
<dbReference type="GO" id="GO:0005886">
    <property type="term" value="C:plasma membrane"/>
    <property type="evidence" value="ECO:0007669"/>
    <property type="project" value="UniProtKB-SubCell"/>
</dbReference>
<organism evidence="7 8">
    <name type="scientific">Solimicrobium silvestre</name>
    <dbReference type="NCBI Taxonomy" id="2099400"/>
    <lineage>
        <taxon>Bacteria</taxon>
        <taxon>Pseudomonadati</taxon>
        <taxon>Pseudomonadota</taxon>
        <taxon>Betaproteobacteria</taxon>
        <taxon>Burkholderiales</taxon>
        <taxon>Oxalobacteraceae</taxon>
        <taxon>Solimicrobium</taxon>
    </lineage>
</organism>
<dbReference type="InterPro" id="IPR052902">
    <property type="entry name" value="ABC-2_transporter"/>
</dbReference>
<dbReference type="AlphaFoldDB" id="A0A2S9H5I2"/>
<dbReference type="OrthoDB" id="5290238at2"/>
<comment type="subcellular location">
    <subcellularLocation>
        <location evidence="5">Cell inner membrane</location>
        <topology evidence="5">Multi-pass membrane protein</topology>
    </subcellularLocation>
    <subcellularLocation>
        <location evidence="1">Membrane</location>
        <topology evidence="1">Multi-pass membrane protein</topology>
    </subcellularLocation>
</comment>
<feature type="transmembrane region" description="Helical" evidence="5">
    <location>
        <begin position="242"/>
        <end position="264"/>
    </location>
</feature>
<dbReference type="PANTHER" id="PTHR43027:SF2">
    <property type="entry name" value="TRANSPORT PERMEASE PROTEIN"/>
    <property type="match status" value="1"/>
</dbReference>
<evidence type="ECO:0000313" key="8">
    <source>
        <dbReference type="Proteomes" id="UP000237839"/>
    </source>
</evidence>